<reference evidence="3" key="2">
    <citation type="submission" date="2015-01" db="EMBL/GenBank/DDBJ databases">
        <title>Evolutionary Origins and Diversification of the Mycorrhizal Mutualists.</title>
        <authorList>
            <consortium name="DOE Joint Genome Institute"/>
            <consortium name="Mycorrhizal Genomics Consortium"/>
            <person name="Kohler A."/>
            <person name="Kuo A."/>
            <person name="Nagy L.G."/>
            <person name="Floudas D."/>
            <person name="Copeland A."/>
            <person name="Barry K.W."/>
            <person name="Cichocki N."/>
            <person name="Veneault-Fourrey C."/>
            <person name="LaButti K."/>
            <person name="Lindquist E.A."/>
            <person name="Lipzen A."/>
            <person name="Lundell T."/>
            <person name="Morin E."/>
            <person name="Murat C."/>
            <person name="Riley R."/>
            <person name="Ohm R."/>
            <person name="Sun H."/>
            <person name="Tunlid A."/>
            <person name="Henrissat B."/>
            <person name="Grigoriev I.V."/>
            <person name="Hibbett D.S."/>
            <person name="Martin F."/>
        </authorList>
    </citation>
    <scope>NUCLEOTIDE SEQUENCE [LARGE SCALE GENOMIC DNA]</scope>
    <source>
        <strain evidence="3">UH-Slu-Lm8-n1</strain>
    </source>
</reference>
<dbReference type="HOGENOM" id="CLU_202060_1_0_1"/>
<evidence type="ECO:0000313" key="2">
    <source>
        <dbReference type="EMBL" id="KIK42622.1"/>
    </source>
</evidence>
<keyword evidence="1" id="KW-0732">Signal</keyword>
<feature type="chain" id="PRO_5002207912" evidence="1">
    <location>
        <begin position="22"/>
        <end position="56"/>
    </location>
</feature>
<dbReference type="AlphaFoldDB" id="A0A0D0B8B1"/>
<protein>
    <submittedName>
        <fullName evidence="2">Uncharacterized protein</fullName>
    </submittedName>
</protein>
<evidence type="ECO:0000313" key="3">
    <source>
        <dbReference type="Proteomes" id="UP000054485"/>
    </source>
</evidence>
<feature type="signal peptide" evidence="1">
    <location>
        <begin position="1"/>
        <end position="21"/>
    </location>
</feature>
<reference evidence="2 3" key="1">
    <citation type="submission" date="2014-04" db="EMBL/GenBank/DDBJ databases">
        <authorList>
            <consortium name="DOE Joint Genome Institute"/>
            <person name="Kuo A."/>
            <person name="Ruytinx J."/>
            <person name="Rineau F."/>
            <person name="Colpaert J."/>
            <person name="Kohler A."/>
            <person name="Nagy L.G."/>
            <person name="Floudas D."/>
            <person name="Copeland A."/>
            <person name="Barry K.W."/>
            <person name="Cichocki N."/>
            <person name="Veneault-Fourrey C."/>
            <person name="LaButti K."/>
            <person name="Lindquist E.A."/>
            <person name="Lipzen A."/>
            <person name="Lundell T."/>
            <person name="Morin E."/>
            <person name="Murat C."/>
            <person name="Sun H."/>
            <person name="Tunlid A."/>
            <person name="Henrissat B."/>
            <person name="Grigoriev I.V."/>
            <person name="Hibbett D.S."/>
            <person name="Martin F."/>
            <person name="Nordberg H.P."/>
            <person name="Cantor M.N."/>
            <person name="Hua S.X."/>
        </authorList>
    </citation>
    <scope>NUCLEOTIDE SEQUENCE [LARGE SCALE GENOMIC DNA]</scope>
    <source>
        <strain evidence="2 3">UH-Slu-Lm8-n1</strain>
    </source>
</reference>
<proteinExistence type="predicted"/>
<organism evidence="2 3">
    <name type="scientific">Suillus luteus UH-Slu-Lm8-n1</name>
    <dbReference type="NCBI Taxonomy" id="930992"/>
    <lineage>
        <taxon>Eukaryota</taxon>
        <taxon>Fungi</taxon>
        <taxon>Dikarya</taxon>
        <taxon>Basidiomycota</taxon>
        <taxon>Agaricomycotina</taxon>
        <taxon>Agaricomycetes</taxon>
        <taxon>Agaricomycetidae</taxon>
        <taxon>Boletales</taxon>
        <taxon>Suillineae</taxon>
        <taxon>Suillaceae</taxon>
        <taxon>Suillus</taxon>
    </lineage>
</organism>
<dbReference type="EMBL" id="KN835233">
    <property type="protein sequence ID" value="KIK42622.1"/>
    <property type="molecule type" value="Genomic_DNA"/>
</dbReference>
<sequence length="56" mass="5719">MRFSSAIAVAVVTALASSASARCDLFCLTDSDCNTCGSLGGVCGFVFCYGLWPGSE</sequence>
<dbReference type="Proteomes" id="UP000054485">
    <property type="component" value="Unassembled WGS sequence"/>
</dbReference>
<evidence type="ECO:0000256" key="1">
    <source>
        <dbReference type="SAM" id="SignalP"/>
    </source>
</evidence>
<keyword evidence="3" id="KW-1185">Reference proteome</keyword>
<accession>A0A0D0B8B1</accession>
<dbReference type="InParanoid" id="A0A0D0B8B1"/>
<gene>
    <name evidence="2" type="ORF">CY34DRAFT_804682</name>
</gene>
<name>A0A0D0B8B1_9AGAM</name>